<dbReference type="InterPro" id="IPR050713">
    <property type="entry name" value="RTP_Phos/Ushers"/>
</dbReference>
<dbReference type="PROSITE" id="PS50853">
    <property type="entry name" value="FN3"/>
    <property type="match status" value="4"/>
</dbReference>
<feature type="non-terminal residue" evidence="3">
    <location>
        <position position="1"/>
    </location>
</feature>
<dbReference type="PANTHER" id="PTHR46957:SF3">
    <property type="entry name" value="CYTOKINE RECEPTOR"/>
    <property type="match status" value="1"/>
</dbReference>
<feature type="domain" description="Fibronectin type-III" evidence="2">
    <location>
        <begin position="12"/>
        <end position="105"/>
    </location>
</feature>
<dbReference type="OrthoDB" id="10253954at2759"/>
<dbReference type="Pfam" id="PF00041">
    <property type="entry name" value="fn3"/>
    <property type="match status" value="3"/>
</dbReference>
<dbReference type="InterPro" id="IPR013783">
    <property type="entry name" value="Ig-like_fold"/>
</dbReference>
<dbReference type="PANTHER" id="PTHR46957">
    <property type="entry name" value="CYTOKINE RECEPTOR"/>
    <property type="match status" value="1"/>
</dbReference>
<feature type="domain" description="Fibronectin type-III" evidence="2">
    <location>
        <begin position="330"/>
        <end position="426"/>
    </location>
</feature>
<dbReference type="STRING" id="53468.A0A158QSY0"/>
<evidence type="ECO:0000256" key="1">
    <source>
        <dbReference type="SAM" id="Phobius"/>
    </source>
</evidence>
<dbReference type="EMBL" id="UXSR01000223">
    <property type="protein sequence ID" value="VDD75667.1"/>
    <property type="molecule type" value="Genomic_DNA"/>
</dbReference>
<organism evidence="3 4">
    <name type="scientific">Mesocestoides corti</name>
    <name type="common">Flatworm</name>
    <dbReference type="NCBI Taxonomy" id="53468"/>
    <lineage>
        <taxon>Eukaryota</taxon>
        <taxon>Metazoa</taxon>
        <taxon>Spiralia</taxon>
        <taxon>Lophotrochozoa</taxon>
        <taxon>Platyhelminthes</taxon>
        <taxon>Cestoda</taxon>
        <taxon>Eucestoda</taxon>
        <taxon>Cyclophyllidea</taxon>
        <taxon>Mesocestoididae</taxon>
        <taxon>Mesocestoides</taxon>
    </lineage>
</organism>
<feature type="domain" description="Fibronectin type-III" evidence="2">
    <location>
        <begin position="226"/>
        <end position="326"/>
    </location>
</feature>
<feature type="transmembrane region" description="Helical" evidence="1">
    <location>
        <begin position="591"/>
        <end position="612"/>
    </location>
</feature>
<dbReference type="AlphaFoldDB" id="A0A158QSY0"/>
<reference evidence="3 4" key="1">
    <citation type="submission" date="2018-10" db="EMBL/GenBank/DDBJ databases">
        <authorList>
            <consortium name="Pathogen Informatics"/>
        </authorList>
    </citation>
    <scope>NUCLEOTIDE SEQUENCE [LARGE SCALE GENOMIC DNA]</scope>
</reference>
<name>A0A158QSY0_MESCO</name>
<dbReference type="CDD" id="cd00063">
    <property type="entry name" value="FN3"/>
    <property type="match status" value="4"/>
</dbReference>
<evidence type="ECO:0000313" key="3">
    <source>
        <dbReference type="EMBL" id="VDD75667.1"/>
    </source>
</evidence>
<keyword evidence="1" id="KW-1133">Transmembrane helix</keyword>
<accession>A0A158QSY0</accession>
<dbReference type="InterPro" id="IPR036116">
    <property type="entry name" value="FN3_sf"/>
</dbReference>
<feature type="domain" description="Fibronectin type-III" evidence="2">
    <location>
        <begin position="111"/>
        <end position="219"/>
    </location>
</feature>
<dbReference type="GO" id="GO:0016020">
    <property type="term" value="C:membrane"/>
    <property type="evidence" value="ECO:0007669"/>
    <property type="project" value="UniProtKB-SubCell"/>
</dbReference>
<keyword evidence="1" id="KW-0812">Transmembrane</keyword>
<proteinExistence type="predicted"/>
<keyword evidence="4" id="KW-1185">Reference proteome</keyword>
<evidence type="ECO:0000313" key="4">
    <source>
        <dbReference type="Proteomes" id="UP000267029"/>
    </source>
</evidence>
<sequence length="678" mass="72707">KRNSTPILAPSAPTDVTAKAVSSNSIVVSWSPPTETNGILKPYRAHCTQVGDNWPYSASTKDNTTTSVEVKGLRSNTKYECYVEASTTALLAQWPDTLTTKSAKSTPVTTWPGTLQSLLIKDLVALDAHSLEVSWGDPENVGGTLGGFTVSIRPYVQGSVSRPEWQHVANVSAESRSHKISGLEPNTRYEVTVRGYVLPNDEGQGGGYNDYAFARSGVTWSAAPSVPTNVRLKADSSEQATISWQAPAEPNGDIANYTVFMATKETNLWETNATVSAKTFAYSFVGLKPYTRIFAAVRAATAPNERGKGGGIGPLSATEEVTTDETAPGPVSDLTCVQEPAGSSRLVCRWQEPVDKNGLIRSYKLQLVDKHDADRVVFEGTSASPEATIEQNLNFDHTFSLSVSAVTIEEGPALSIGVNLIVTKFPAAAVEPVTQHLLSPPPSSLPVSDNSTECHIYLKLSAIDFTQYSPVSRVGVFVEESASASARTSDGMPYYAYAQGISKSWEVTAISRSSGVSQNMEDYIFTLGADKGTIQPDNSFNGPLKPSTDYVVKIRFHNKAGFTETSGVSIRTSSKVDESDANANARLSSGAIAGIVIACLVAVAVVVAAVVLKVRRAQKRFIVDADAYHNAIVNDTVDRYQIRIQIKRTVNLGVVASSAAAPRIGKGFKRDDRNMGIY</sequence>
<dbReference type="Gene3D" id="2.60.40.10">
    <property type="entry name" value="Immunoglobulins"/>
    <property type="match status" value="4"/>
</dbReference>
<dbReference type="InterPro" id="IPR003961">
    <property type="entry name" value="FN3_dom"/>
</dbReference>
<evidence type="ECO:0000259" key="2">
    <source>
        <dbReference type="PROSITE" id="PS50853"/>
    </source>
</evidence>
<dbReference type="SUPFAM" id="SSF49265">
    <property type="entry name" value="Fibronectin type III"/>
    <property type="match status" value="2"/>
</dbReference>
<dbReference type="Proteomes" id="UP000267029">
    <property type="component" value="Unassembled WGS sequence"/>
</dbReference>
<keyword evidence="1" id="KW-0472">Membrane</keyword>
<dbReference type="SMART" id="SM00060">
    <property type="entry name" value="FN3"/>
    <property type="match status" value="5"/>
</dbReference>
<gene>
    <name evidence="3" type="ORF">MCOS_LOCUS1670</name>
</gene>
<protein>
    <recommendedName>
        <fullName evidence="2">Fibronectin type-III domain-containing protein</fullName>
    </recommendedName>
</protein>